<keyword evidence="6" id="KW-1185">Reference proteome</keyword>
<evidence type="ECO:0000256" key="3">
    <source>
        <dbReference type="ARBA" id="ARBA00022833"/>
    </source>
</evidence>
<gene>
    <name evidence="5" type="ORF">EFQ99_31480</name>
</gene>
<dbReference type="CDD" id="cd01029">
    <property type="entry name" value="TOPRIM_primases"/>
    <property type="match status" value="1"/>
</dbReference>
<dbReference type="PANTHER" id="PTHR30313">
    <property type="entry name" value="DNA PRIMASE"/>
    <property type="match status" value="1"/>
</dbReference>
<dbReference type="SMART" id="SM00400">
    <property type="entry name" value="ZnF_CHCC"/>
    <property type="match status" value="1"/>
</dbReference>
<dbReference type="Pfam" id="PF01807">
    <property type="entry name" value="Zn_ribbon_DnaG"/>
    <property type="match status" value="1"/>
</dbReference>
<dbReference type="RefSeq" id="WP_126924949.1">
    <property type="nucleotide sequence ID" value="NZ_ML133703.1"/>
</dbReference>
<dbReference type="GO" id="GO:0008270">
    <property type="term" value="F:zinc ion binding"/>
    <property type="evidence" value="ECO:0007669"/>
    <property type="project" value="UniProtKB-KW"/>
</dbReference>
<sequence>MTEVERVRREICLSDVAARHGLALKRAGREFVACCPFHAEATPSFTIFPGKDRIERFHCFGCGAHGDVIDFVRKIKGIDLPEALGVLGGRVAAPNPVPARTPPLDVYAEIVALAPPAAPIECGRPVRLYNPKRRGERSEWGAFAPSMVFPYRGQDGRLIGYVLRHDLAGGGKETPMVMWVQLPDGSETWCRFPFPKPRPLYGLDRLGEARAVLVVEGEKCRDALSAATGRTVISWPGGTQGVKHADWSLLAGRSVVMWPDADRPHPQTGVIAGMKAADEIGAILTGLGCNYRVLGVVR</sequence>
<dbReference type="GO" id="GO:0003677">
    <property type="term" value="F:DNA binding"/>
    <property type="evidence" value="ECO:0007669"/>
    <property type="project" value="InterPro"/>
</dbReference>
<dbReference type="PANTHER" id="PTHR30313:SF2">
    <property type="entry name" value="DNA PRIMASE"/>
    <property type="match status" value="1"/>
</dbReference>
<evidence type="ECO:0000313" key="6">
    <source>
        <dbReference type="Proteomes" id="UP000278823"/>
    </source>
</evidence>
<keyword evidence="2" id="KW-0863">Zinc-finger</keyword>
<organism evidence="5 6">
    <name type="scientific">Rhizobium vallis</name>
    <dbReference type="NCBI Taxonomy" id="634290"/>
    <lineage>
        <taxon>Bacteria</taxon>
        <taxon>Pseudomonadati</taxon>
        <taxon>Pseudomonadota</taxon>
        <taxon>Alphaproteobacteria</taxon>
        <taxon>Hyphomicrobiales</taxon>
        <taxon>Rhizobiaceae</taxon>
        <taxon>Rhizobium/Agrobacterium group</taxon>
        <taxon>Rhizobium</taxon>
    </lineage>
</organism>
<evidence type="ECO:0000313" key="5">
    <source>
        <dbReference type="EMBL" id="RUM19292.1"/>
    </source>
</evidence>
<accession>A0A3S0Y114</accession>
<feature type="domain" description="Zinc finger CHC2-type" evidence="4">
    <location>
        <begin position="31"/>
        <end position="88"/>
    </location>
</feature>
<dbReference type="GO" id="GO:0006269">
    <property type="term" value="P:DNA replication, synthesis of primer"/>
    <property type="evidence" value="ECO:0007669"/>
    <property type="project" value="TreeGrafter"/>
</dbReference>
<dbReference type="Gene3D" id="3.40.1360.10">
    <property type="match status" value="1"/>
</dbReference>
<dbReference type="InterPro" id="IPR036977">
    <property type="entry name" value="DNA_primase_Znf_CHC2"/>
</dbReference>
<evidence type="ECO:0000256" key="2">
    <source>
        <dbReference type="ARBA" id="ARBA00022771"/>
    </source>
</evidence>
<dbReference type="Gene3D" id="3.90.580.10">
    <property type="entry name" value="Zinc finger, CHC2-type domain"/>
    <property type="match status" value="1"/>
</dbReference>
<dbReference type="GO" id="GO:0005737">
    <property type="term" value="C:cytoplasm"/>
    <property type="evidence" value="ECO:0007669"/>
    <property type="project" value="TreeGrafter"/>
</dbReference>
<keyword evidence="1" id="KW-0479">Metal-binding</keyword>
<dbReference type="InterPro" id="IPR034154">
    <property type="entry name" value="TOPRIM_DnaG/twinkle"/>
</dbReference>
<proteinExistence type="predicted"/>
<dbReference type="InterPro" id="IPR050219">
    <property type="entry name" value="DnaG_primase"/>
</dbReference>
<name>A0A3S0Y114_9HYPH</name>
<evidence type="ECO:0000259" key="4">
    <source>
        <dbReference type="SMART" id="SM00400"/>
    </source>
</evidence>
<keyword evidence="3" id="KW-0862">Zinc</keyword>
<reference evidence="6" key="1">
    <citation type="submission" date="2018-11" db="EMBL/GenBank/DDBJ databases">
        <title>Rhizobium chutanense sp. nov., isolated from root nodules of Phaseolus vulgaris in China.</title>
        <authorList>
            <person name="Huo Y."/>
        </authorList>
    </citation>
    <scope>NUCLEOTIDE SEQUENCE [LARGE SCALE GENOMIC DNA]</scope>
    <source>
        <strain evidence="6">CCBAU 65647</strain>
    </source>
</reference>
<dbReference type="OrthoDB" id="9763644at2"/>
<dbReference type="Proteomes" id="UP000278823">
    <property type="component" value="Unassembled WGS sequence"/>
</dbReference>
<comment type="caution">
    <text evidence="5">The sequence shown here is derived from an EMBL/GenBank/DDBJ whole genome shotgun (WGS) entry which is preliminary data.</text>
</comment>
<dbReference type="GO" id="GO:0003899">
    <property type="term" value="F:DNA-directed RNA polymerase activity"/>
    <property type="evidence" value="ECO:0007669"/>
    <property type="project" value="InterPro"/>
</dbReference>
<dbReference type="SUPFAM" id="SSF57783">
    <property type="entry name" value="Zinc beta-ribbon"/>
    <property type="match status" value="1"/>
</dbReference>
<dbReference type="EMBL" id="RJTH01000020">
    <property type="protein sequence ID" value="RUM19292.1"/>
    <property type="molecule type" value="Genomic_DNA"/>
</dbReference>
<dbReference type="InterPro" id="IPR002694">
    <property type="entry name" value="Znf_CHC2"/>
</dbReference>
<dbReference type="AlphaFoldDB" id="A0A3S0Y114"/>
<evidence type="ECO:0000256" key="1">
    <source>
        <dbReference type="ARBA" id="ARBA00022723"/>
    </source>
</evidence>
<protein>
    <submittedName>
        <fullName evidence="5">DNA primase</fullName>
    </submittedName>
</protein>